<feature type="domain" description="DUF4143" evidence="2">
    <location>
        <begin position="225"/>
        <end position="368"/>
    </location>
</feature>
<dbReference type="PANTHER" id="PTHR33295:SF8">
    <property type="entry name" value="AAA+ ATPASE DOMAIN-CONTAINING PROTEIN"/>
    <property type="match status" value="1"/>
</dbReference>
<dbReference type="Proteomes" id="UP000565078">
    <property type="component" value="Unassembled WGS sequence"/>
</dbReference>
<protein>
    <submittedName>
        <fullName evidence="3">ATP-binding protein</fullName>
    </submittedName>
</protein>
<reference evidence="4" key="1">
    <citation type="journal article" date="2020" name="bioRxiv">
        <title>A rank-normalized archaeal taxonomy based on genome phylogeny resolves widespread incomplete and uneven classifications.</title>
        <authorList>
            <person name="Rinke C."/>
            <person name="Chuvochina M."/>
            <person name="Mussig A.J."/>
            <person name="Chaumeil P.-A."/>
            <person name="Waite D.W."/>
            <person name="Whitman W.B."/>
            <person name="Parks D.H."/>
            <person name="Hugenholtz P."/>
        </authorList>
    </citation>
    <scope>NUCLEOTIDE SEQUENCE [LARGE SCALE GENOMIC DNA]</scope>
</reference>
<feature type="domain" description="AAA" evidence="1">
    <location>
        <begin position="36"/>
        <end position="169"/>
    </location>
</feature>
<dbReference type="InterPro" id="IPR027417">
    <property type="entry name" value="P-loop_NTPase"/>
</dbReference>
<organism evidence="3 4">
    <name type="scientific">Candidatus Iainarchaeum sp</name>
    <dbReference type="NCBI Taxonomy" id="3101447"/>
    <lineage>
        <taxon>Archaea</taxon>
        <taxon>Candidatus Iainarchaeota</taxon>
        <taxon>Candidatus Iainarchaeia</taxon>
        <taxon>Candidatus Iainarchaeales</taxon>
        <taxon>Candidatus Iainarchaeaceae</taxon>
        <taxon>Candidatus Iainarchaeum</taxon>
    </lineage>
</organism>
<gene>
    <name evidence="3" type="ORF">HA254_06360</name>
</gene>
<accession>A0A7J4IXY5</accession>
<dbReference type="SUPFAM" id="SSF52540">
    <property type="entry name" value="P-loop containing nucleoside triphosphate hydrolases"/>
    <property type="match status" value="1"/>
</dbReference>
<dbReference type="Pfam" id="PF13635">
    <property type="entry name" value="DUF4143"/>
    <property type="match status" value="1"/>
</dbReference>
<evidence type="ECO:0000259" key="1">
    <source>
        <dbReference type="Pfam" id="PF13173"/>
    </source>
</evidence>
<proteinExistence type="predicted"/>
<sequence length="429" mass="50012">MVTKEKWAQAIKDFHEKWIPRFIERGLDVPVEMPIRRATTIIGPRRAGKTYLMYQIISRLAQKIRRQQILYVNLEKADLGEMTLSDMVKMAEAFHELYPDIRNEDTFIFLDEIQNVPGWERFVRTILDEGAKVFLSGSSSKLLSSEIATSMRGRSITYRLFTFSFSEYMRSKGMQVQKYFSTQEKAKMLSLLANYMEYGGYPEAALYEQERERILTEILETTIYKDVIERAKIRNTKALKILVSALANSLEFSAHKFHKYLKSNGMKISKTAIYSYIQHLNDAFIIFPLKKFSRTYKESEQSIPKIYFSDNGLLRIHGITDKGRLMENLVFTELLRRNKKCAYYRSASGEVDFVLLNGNVPEQLIQVSYSTQGFGTHERETKALIKASRELKTKKMSIITWEEEKEEQTEAGTIKYIPLWKWLLGEGKK</sequence>
<dbReference type="Pfam" id="PF13173">
    <property type="entry name" value="AAA_14"/>
    <property type="match status" value="1"/>
</dbReference>
<comment type="caution">
    <text evidence="3">The sequence shown here is derived from an EMBL/GenBank/DDBJ whole genome shotgun (WGS) entry which is preliminary data.</text>
</comment>
<dbReference type="InterPro" id="IPR041682">
    <property type="entry name" value="AAA_14"/>
</dbReference>
<dbReference type="InterPro" id="IPR025420">
    <property type="entry name" value="DUF4143"/>
</dbReference>
<keyword evidence="3" id="KW-0067">ATP-binding</keyword>
<dbReference type="GO" id="GO:0005524">
    <property type="term" value="F:ATP binding"/>
    <property type="evidence" value="ECO:0007669"/>
    <property type="project" value="UniProtKB-KW"/>
</dbReference>
<dbReference type="AlphaFoldDB" id="A0A7J4IXY5"/>
<dbReference type="Gene3D" id="3.40.50.300">
    <property type="entry name" value="P-loop containing nucleotide triphosphate hydrolases"/>
    <property type="match status" value="1"/>
</dbReference>
<keyword evidence="3" id="KW-0547">Nucleotide-binding</keyword>
<dbReference type="EMBL" id="DUGC01000100">
    <property type="protein sequence ID" value="HIH10258.1"/>
    <property type="molecule type" value="Genomic_DNA"/>
</dbReference>
<evidence type="ECO:0000313" key="3">
    <source>
        <dbReference type="EMBL" id="HIH10258.1"/>
    </source>
</evidence>
<evidence type="ECO:0000259" key="2">
    <source>
        <dbReference type="Pfam" id="PF13635"/>
    </source>
</evidence>
<evidence type="ECO:0000313" key="4">
    <source>
        <dbReference type="Proteomes" id="UP000565078"/>
    </source>
</evidence>
<dbReference type="PANTHER" id="PTHR33295">
    <property type="entry name" value="ATPASE"/>
    <property type="match status" value="1"/>
</dbReference>
<name>A0A7J4IXY5_9ARCH</name>